<dbReference type="STRING" id="641238.SAMN04490244_101267"/>
<dbReference type="OrthoDB" id="7205837at2"/>
<gene>
    <name evidence="1" type="ORF">SAMN04490244_101267</name>
</gene>
<organism evidence="1 2">
    <name type="scientific">Tranquillimonas rosea</name>
    <dbReference type="NCBI Taxonomy" id="641238"/>
    <lineage>
        <taxon>Bacteria</taxon>
        <taxon>Pseudomonadati</taxon>
        <taxon>Pseudomonadota</taxon>
        <taxon>Alphaproteobacteria</taxon>
        <taxon>Rhodobacterales</taxon>
        <taxon>Roseobacteraceae</taxon>
        <taxon>Tranquillimonas</taxon>
    </lineage>
</organism>
<reference evidence="1 2" key="1">
    <citation type="submission" date="2016-10" db="EMBL/GenBank/DDBJ databases">
        <authorList>
            <person name="de Groot N.N."/>
        </authorList>
    </citation>
    <scope>NUCLEOTIDE SEQUENCE [LARGE SCALE GENOMIC DNA]</scope>
    <source>
        <strain evidence="1 2">DSM 23042</strain>
    </source>
</reference>
<protein>
    <recommendedName>
        <fullName evidence="3">Acyl-CoA transferase</fullName>
    </recommendedName>
</protein>
<evidence type="ECO:0000313" key="1">
    <source>
        <dbReference type="EMBL" id="SER49773.1"/>
    </source>
</evidence>
<evidence type="ECO:0000313" key="2">
    <source>
        <dbReference type="Proteomes" id="UP000198885"/>
    </source>
</evidence>
<dbReference type="EMBL" id="FOGU01000001">
    <property type="protein sequence ID" value="SER49773.1"/>
    <property type="molecule type" value="Genomic_DNA"/>
</dbReference>
<dbReference type="Proteomes" id="UP000198885">
    <property type="component" value="Unassembled WGS sequence"/>
</dbReference>
<sequence>MASTSETILEALAALLDAAKPAGASFERNATLPGTIPAAGTLILRDGDPGEPEVLISPPVYFYEHRAELDLVVDRNSATERDAVFDAAKTAVAAALAADRTLGGLCDYVIGEAPEPIDLPVEGAATLKAATIGIILQYGSPDPLS</sequence>
<dbReference type="AlphaFoldDB" id="A0A1H9PQD3"/>
<accession>A0A1H9PQD3</accession>
<evidence type="ECO:0008006" key="3">
    <source>
        <dbReference type="Google" id="ProtNLM"/>
    </source>
</evidence>
<name>A0A1H9PQD3_9RHOB</name>
<proteinExistence type="predicted"/>
<dbReference type="RefSeq" id="WP_092688167.1">
    <property type="nucleotide sequence ID" value="NZ_FOGU01000001.1"/>
</dbReference>
<keyword evidence="2" id="KW-1185">Reference proteome</keyword>